<protein>
    <submittedName>
        <fullName evidence="1">Uncharacterized protein</fullName>
    </submittedName>
</protein>
<dbReference type="AlphaFoldDB" id="A0A6I4I6C0"/>
<evidence type="ECO:0000313" key="1">
    <source>
        <dbReference type="EMBL" id="QQL50555.1"/>
    </source>
</evidence>
<proteinExistence type="predicted"/>
<evidence type="ECO:0000313" key="2">
    <source>
        <dbReference type="Proteomes" id="UP000429232"/>
    </source>
</evidence>
<dbReference type="RefSeq" id="WP_157526426.1">
    <property type="nucleotide sequence ID" value="NZ_CP066775.1"/>
</dbReference>
<gene>
    <name evidence="1" type="ORF">GO620_003620</name>
</gene>
<sequence length="157" mass="17180">MRKFGAFGLAAFYLLLTTGMFVCLVHCGAEFLLEKSGHELTALALDDHMGDGHDEESLAGHDSDHHEDKEHGHKKSCGEGKDCSCCNQHGNYVIKENSSASLEFQLSALQVAVIFLPYDSAAPVRGIYEAKVSWLNATGPPRSAVQPLFLKYRSLLI</sequence>
<accession>A0A6I4I6C0</accession>
<dbReference type="Proteomes" id="UP000429232">
    <property type="component" value="Chromosome"/>
</dbReference>
<organism evidence="1 2">
    <name type="scientific">Mucilaginibacter ginkgonis</name>
    <dbReference type="NCBI Taxonomy" id="2682091"/>
    <lineage>
        <taxon>Bacteria</taxon>
        <taxon>Pseudomonadati</taxon>
        <taxon>Bacteroidota</taxon>
        <taxon>Sphingobacteriia</taxon>
        <taxon>Sphingobacteriales</taxon>
        <taxon>Sphingobacteriaceae</taxon>
        <taxon>Mucilaginibacter</taxon>
    </lineage>
</organism>
<keyword evidence="2" id="KW-1185">Reference proteome</keyword>
<dbReference type="EMBL" id="CP066775">
    <property type="protein sequence ID" value="QQL50555.1"/>
    <property type="molecule type" value="Genomic_DNA"/>
</dbReference>
<name>A0A6I4I6C0_9SPHI</name>
<dbReference type="KEGG" id="mgik:GO620_003620"/>
<reference evidence="1 2" key="1">
    <citation type="submission" date="2020-12" db="EMBL/GenBank/DDBJ databases">
        <title>HMF7856_wgs.fasta genome submission.</title>
        <authorList>
            <person name="Kang H."/>
            <person name="Kim H."/>
            <person name="Joh K."/>
        </authorList>
    </citation>
    <scope>NUCLEOTIDE SEQUENCE [LARGE SCALE GENOMIC DNA]</scope>
    <source>
        <strain evidence="1 2">HMF7856</strain>
    </source>
</reference>